<evidence type="ECO:0000313" key="2">
    <source>
        <dbReference type="Proteomes" id="UP000278475"/>
    </source>
</evidence>
<accession>A0A497ENU7</accession>
<dbReference type="Proteomes" id="UP000278475">
    <property type="component" value="Unassembled WGS sequence"/>
</dbReference>
<name>A0A497ENU7_9CREN</name>
<proteinExistence type="predicted"/>
<gene>
    <name evidence="1" type="ORF">DRJ31_06810</name>
</gene>
<dbReference type="AlphaFoldDB" id="A0A497ENU7"/>
<protein>
    <submittedName>
        <fullName evidence="1">Uncharacterized protein</fullName>
    </submittedName>
</protein>
<sequence length="60" mass="7167">MKHAFVEAVKRDGMNVEERKFTNTVTTNLYEFYCLPEIKKLVEEFLNLKSMLENFYKNTA</sequence>
<organism evidence="1 2">
    <name type="scientific">Thermoproteota archaeon</name>
    <dbReference type="NCBI Taxonomy" id="2056631"/>
    <lineage>
        <taxon>Archaea</taxon>
        <taxon>Thermoproteota</taxon>
    </lineage>
</organism>
<reference evidence="1 2" key="1">
    <citation type="submission" date="2018-06" db="EMBL/GenBank/DDBJ databases">
        <title>Extensive metabolic versatility and redundancy in microbially diverse, dynamic hydrothermal sediments.</title>
        <authorList>
            <person name="Dombrowski N."/>
            <person name="Teske A."/>
            <person name="Baker B.J."/>
        </authorList>
    </citation>
    <scope>NUCLEOTIDE SEQUENCE [LARGE SCALE GENOMIC DNA]</scope>
    <source>
        <strain evidence="1">B66_G16</strain>
    </source>
</reference>
<comment type="caution">
    <text evidence="1">The sequence shown here is derived from an EMBL/GenBank/DDBJ whole genome shotgun (WGS) entry which is preliminary data.</text>
</comment>
<dbReference type="EMBL" id="QMQV01000065">
    <property type="protein sequence ID" value="RLE48621.1"/>
    <property type="molecule type" value="Genomic_DNA"/>
</dbReference>
<evidence type="ECO:0000313" key="1">
    <source>
        <dbReference type="EMBL" id="RLE48621.1"/>
    </source>
</evidence>